<proteinExistence type="predicted"/>
<gene>
    <name evidence="2" type="ORF">PYK22_01688</name>
</gene>
<dbReference type="Proteomes" id="UP000031518">
    <property type="component" value="Unassembled WGS sequence"/>
</dbReference>
<feature type="chain" id="PRO_5002125436" description="MetA-pathway of phenol degradation" evidence="1">
    <location>
        <begin position="20"/>
        <end position="284"/>
    </location>
</feature>
<keyword evidence="3" id="KW-1185">Reference proteome</keyword>
<organism evidence="2 3">
    <name type="scientific">Pyrinomonas methylaliphatogenes</name>
    <dbReference type="NCBI Taxonomy" id="454194"/>
    <lineage>
        <taxon>Bacteria</taxon>
        <taxon>Pseudomonadati</taxon>
        <taxon>Acidobacteriota</taxon>
        <taxon>Blastocatellia</taxon>
        <taxon>Blastocatellales</taxon>
        <taxon>Pyrinomonadaceae</taxon>
        <taxon>Pyrinomonas</taxon>
    </lineage>
</organism>
<evidence type="ECO:0000256" key="1">
    <source>
        <dbReference type="SAM" id="SignalP"/>
    </source>
</evidence>
<dbReference type="EMBL" id="CBXV010000006">
    <property type="protein sequence ID" value="CDM65683.1"/>
    <property type="molecule type" value="Genomic_DNA"/>
</dbReference>
<sequence length="284" mass="30116" precursor="true">MLKWPFASIFLMAAIGVHAQQRPLITEDVDVIPPGSVRIQAGIDFMQDAQFPLSGLSGELTRVGVIGVHVGLAPNVEFQVTGVAQNFLSINSQGRSAIPLSFPPGTSSTNDVGDFTLWAKIKLRNETRLGPALGFRFGVQLPNSNQGRGIGTNQTNAFGMLLVGKKFGRDARLNAFGNIGLGILSAPLQPFTQNDMLLYGVAGIYRLTDRINVAGEINGRANTRRGAAPLGTESQGEARLGVQVRASGLQFDFAGIKGVAGTSPRSGFTFGVTYDTPAIFTPAR</sequence>
<name>A0A0B6WWL8_9BACT</name>
<feature type="signal peptide" evidence="1">
    <location>
        <begin position="1"/>
        <end position="19"/>
    </location>
</feature>
<evidence type="ECO:0008006" key="4">
    <source>
        <dbReference type="Google" id="ProtNLM"/>
    </source>
</evidence>
<protein>
    <recommendedName>
        <fullName evidence="4">MetA-pathway of phenol degradation</fullName>
    </recommendedName>
</protein>
<dbReference type="RefSeq" id="WP_157770768.1">
    <property type="nucleotide sequence ID" value="NZ_CBXV010000006.1"/>
</dbReference>
<dbReference type="STRING" id="454194.PYK22_01688"/>
<dbReference type="OrthoDB" id="3078662at2"/>
<dbReference type="AlphaFoldDB" id="A0A0B6WWL8"/>
<evidence type="ECO:0000313" key="3">
    <source>
        <dbReference type="Proteomes" id="UP000031518"/>
    </source>
</evidence>
<accession>A0A0B6WWL8</accession>
<reference evidence="2 3" key="1">
    <citation type="submission" date="2013-12" db="EMBL/GenBank/DDBJ databases">
        <authorList>
            <person name="Stott M."/>
        </authorList>
    </citation>
    <scope>NUCLEOTIDE SEQUENCE [LARGE SCALE GENOMIC DNA]</scope>
    <source>
        <strain evidence="2 3">K22</strain>
    </source>
</reference>
<reference evidence="2 3" key="2">
    <citation type="submission" date="2015-01" db="EMBL/GenBank/DDBJ databases">
        <title>Complete genome sequence of Pyrinomonas methylaliphatogenes type strain K22T.</title>
        <authorList>
            <person name="Lee K.C.Y."/>
            <person name="Power J.F."/>
            <person name="Dunfield P.F."/>
            <person name="Morgan X.C."/>
            <person name="Huttenhower C."/>
            <person name="Stott M.B."/>
        </authorList>
    </citation>
    <scope>NUCLEOTIDE SEQUENCE [LARGE SCALE GENOMIC DNA]</scope>
    <source>
        <strain evidence="2 3">K22</strain>
    </source>
</reference>
<evidence type="ECO:0000313" key="2">
    <source>
        <dbReference type="EMBL" id="CDM65683.1"/>
    </source>
</evidence>
<keyword evidence="1" id="KW-0732">Signal</keyword>